<evidence type="ECO:0000313" key="4">
    <source>
        <dbReference type="Proteomes" id="UP001497516"/>
    </source>
</evidence>
<feature type="compositionally biased region" description="Basic and acidic residues" evidence="1">
    <location>
        <begin position="57"/>
        <end position="70"/>
    </location>
</feature>
<evidence type="ECO:0000313" key="3">
    <source>
        <dbReference type="EMBL" id="CAL1354508.1"/>
    </source>
</evidence>
<proteinExistence type="predicted"/>
<dbReference type="Pfam" id="PF03732">
    <property type="entry name" value="Retrotrans_gag"/>
    <property type="match status" value="1"/>
</dbReference>
<dbReference type="InterPro" id="IPR005162">
    <property type="entry name" value="Retrotrans_gag_dom"/>
</dbReference>
<gene>
    <name evidence="3" type="ORF">LTRI10_LOCUS2313</name>
</gene>
<dbReference type="AlphaFoldDB" id="A0AAV2CDC4"/>
<dbReference type="PANTHER" id="PTHR35046:SF9">
    <property type="entry name" value="RNA-DIRECTED DNA POLYMERASE"/>
    <property type="match status" value="1"/>
</dbReference>
<name>A0AAV2CDC4_9ROSI</name>
<protein>
    <recommendedName>
        <fullName evidence="2">Retrotransposon gag domain-containing protein</fullName>
    </recommendedName>
</protein>
<feature type="compositionally biased region" description="Basic residues" evidence="1">
    <location>
        <begin position="82"/>
        <end position="94"/>
    </location>
</feature>
<feature type="region of interest" description="Disordered" evidence="1">
    <location>
        <begin position="42"/>
        <end position="70"/>
    </location>
</feature>
<accession>A0AAV2CDC4</accession>
<dbReference type="EMBL" id="OZ034813">
    <property type="protein sequence ID" value="CAL1354508.1"/>
    <property type="molecule type" value="Genomic_DNA"/>
</dbReference>
<evidence type="ECO:0000256" key="1">
    <source>
        <dbReference type="SAM" id="MobiDB-lite"/>
    </source>
</evidence>
<reference evidence="3 4" key="1">
    <citation type="submission" date="2024-04" db="EMBL/GenBank/DDBJ databases">
        <authorList>
            <person name="Fracassetti M."/>
        </authorList>
    </citation>
    <scope>NUCLEOTIDE SEQUENCE [LARGE SCALE GENOMIC DNA]</scope>
</reference>
<feature type="domain" description="Retrotransposon gag" evidence="2">
    <location>
        <begin position="160"/>
        <end position="258"/>
    </location>
</feature>
<sequence length="329" mass="38891">MGDEIKALTDQIQALLQAHTTSQREIQVALQAQNARMEAWETRMQAPPNPNPNVAAERARREEEDRGERRVVQRPMFEHVRRHRPMGGLHARRGQPRDEEVEYEDDEGYPRDEDDDLRNIKVNIPSFRGSTNPEAYLDWERKMELIFDYNNYYERKKVQVAALEFTDYAIVWWDQVSMRRRKNRQPPIETWAEMRTVMRDRFVPSSHRREMHQALQLLRQGTKSVEDYYREMEMLMIRADLEEDRDATIARFLYGLNREIQNVVELHPCADLYDLVAIAAKVEKQQRSNVGRRFTPPQAAPRPGTLKHPTSLNLKKKTFLPRGIVKNLK</sequence>
<feature type="compositionally biased region" description="Acidic residues" evidence="1">
    <location>
        <begin position="99"/>
        <end position="116"/>
    </location>
</feature>
<dbReference type="PANTHER" id="PTHR35046">
    <property type="entry name" value="ZINC KNUCKLE (CCHC-TYPE) FAMILY PROTEIN"/>
    <property type="match status" value="1"/>
</dbReference>
<organism evidence="3 4">
    <name type="scientific">Linum trigynum</name>
    <dbReference type="NCBI Taxonomy" id="586398"/>
    <lineage>
        <taxon>Eukaryota</taxon>
        <taxon>Viridiplantae</taxon>
        <taxon>Streptophyta</taxon>
        <taxon>Embryophyta</taxon>
        <taxon>Tracheophyta</taxon>
        <taxon>Spermatophyta</taxon>
        <taxon>Magnoliopsida</taxon>
        <taxon>eudicotyledons</taxon>
        <taxon>Gunneridae</taxon>
        <taxon>Pentapetalae</taxon>
        <taxon>rosids</taxon>
        <taxon>fabids</taxon>
        <taxon>Malpighiales</taxon>
        <taxon>Linaceae</taxon>
        <taxon>Linum</taxon>
    </lineage>
</organism>
<keyword evidence="4" id="KW-1185">Reference proteome</keyword>
<dbReference type="Proteomes" id="UP001497516">
    <property type="component" value="Chromosome 1"/>
</dbReference>
<feature type="region of interest" description="Disordered" evidence="1">
    <location>
        <begin position="82"/>
        <end position="116"/>
    </location>
</feature>
<evidence type="ECO:0000259" key="2">
    <source>
        <dbReference type="Pfam" id="PF03732"/>
    </source>
</evidence>
<feature type="region of interest" description="Disordered" evidence="1">
    <location>
        <begin position="286"/>
        <end position="312"/>
    </location>
</feature>